<comment type="similarity">
    <text evidence="1">Belongs to the class IV-like SAM-binding methyltransferase superfamily. RNA methyltransferase TrmH family.</text>
</comment>
<evidence type="ECO:0000256" key="2">
    <source>
        <dbReference type="ARBA" id="ARBA00022603"/>
    </source>
</evidence>
<dbReference type="EMBL" id="UINC01225416">
    <property type="protein sequence ID" value="SVE55476.1"/>
    <property type="molecule type" value="Genomic_DNA"/>
</dbReference>
<dbReference type="Pfam" id="PF22435">
    <property type="entry name" value="MRM3-like_sub_bind"/>
    <property type="match status" value="1"/>
</dbReference>
<feature type="non-terminal residue" evidence="5">
    <location>
        <position position="1"/>
    </location>
</feature>
<feature type="non-terminal residue" evidence="5">
    <location>
        <position position="231"/>
    </location>
</feature>
<dbReference type="InterPro" id="IPR029028">
    <property type="entry name" value="Alpha/beta_knot_MTases"/>
</dbReference>
<dbReference type="Gene3D" id="3.40.1280.10">
    <property type="match status" value="1"/>
</dbReference>
<dbReference type="SUPFAM" id="SSF75217">
    <property type="entry name" value="alpha/beta knot"/>
    <property type="match status" value="1"/>
</dbReference>
<proteinExistence type="inferred from homology"/>
<evidence type="ECO:0000256" key="3">
    <source>
        <dbReference type="ARBA" id="ARBA00022679"/>
    </source>
</evidence>
<organism evidence="5">
    <name type="scientific">marine metagenome</name>
    <dbReference type="NCBI Taxonomy" id="408172"/>
    <lineage>
        <taxon>unclassified sequences</taxon>
        <taxon>metagenomes</taxon>
        <taxon>ecological metagenomes</taxon>
    </lineage>
</organism>
<dbReference type="InterPro" id="IPR001537">
    <property type="entry name" value="SpoU_MeTrfase"/>
</dbReference>
<feature type="domain" description="RNA 2-O ribose methyltransferase substrate binding" evidence="4">
    <location>
        <begin position="34"/>
        <end position="110"/>
    </location>
</feature>
<dbReference type="AlphaFoldDB" id="A0A383EF41"/>
<dbReference type="InterPro" id="IPR013123">
    <property type="entry name" value="SpoU_subst-bd"/>
</dbReference>
<protein>
    <recommendedName>
        <fullName evidence="4">RNA 2-O ribose methyltransferase substrate binding domain-containing protein</fullName>
    </recommendedName>
</protein>
<dbReference type="PANTHER" id="PTHR43191">
    <property type="entry name" value="RRNA METHYLTRANSFERASE 3"/>
    <property type="match status" value="1"/>
</dbReference>
<keyword evidence="2" id="KW-0489">Methyltransferase</keyword>
<dbReference type="GO" id="GO:0005737">
    <property type="term" value="C:cytoplasm"/>
    <property type="evidence" value="ECO:0007669"/>
    <property type="project" value="UniProtKB-ARBA"/>
</dbReference>
<dbReference type="Pfam" id="PF00588">
    <property type="entry name" value="SpoU_methylase"/>
    <property type="match status" value="1"/>
</dbReference>
<dbReference type="GO" id="GO:0006396">
    <property type="term" value="P:RNA processing"/>
    <property type="evidence" value="ECO:0007669"/>
    <property type="project" value="InterPro"/>
</dbReference>
<evidence type="ECO:0000256" key="1">
    <source>
        <dbReference type="ARBA" id="ARBA00007228"/>
    </source>
</evidence>
<dbReference type="CDD" id="cd18095">
    <property type="entry name" value="SpoU-like_rRNA-MTase"/>
    <property type="match status" value="1"/>
</dbReference>
<dbReference type="PANTHER" id="PTHR43191:SF2">
    <property type="entry name" value="RRNA METHYLTRANSFERASE 3, MITOCHONDRIAL"/>
    <property type="match status" value="1"/>
</dbReference>
<dbReference type="Gene3D" id="3.30.1330.30">
    <property type="match status" value="1"/>
</dbReference>
<dbReference type="SUPFAM" id="SSF55315">
    <property type="entry name" value="L30e-like"/>
    <property type="match status" value="1"/>
</dbReference>
<accession>A0A383EF41</accession>
<evidence type="ECO:0000313" key="5">
    <source>
        <dbReference type="EMBL" id="SVE55476.1"/>
    </source>
</evidence>
<evidence type="ECO:0000259" key="4">
    <source>
        <dbReference type="SMART" id="SM00967"/>
    </source>
</evidence>
<dbReference type="SMART" id="SM00967">
    <property type="entry name" value="SpoU_sub_bind"/>
    <property type="match status" value="1"/>
</dbReference>
<gene>
    <name evidence="5" type="ORF">METZ01_LOCUS508330</name>
</gene>
<dbReference type="GO" id="GO:0032259">
    <property type="term" value="P:methylation"/>
    <property type="evidence" value="ECO:0007669"/>
    <property type="project" value="UniProtKB-KW"/>
</dbReference>
<sequence length="231" mass="24481">HWSEANLVPLSKNKIQLIERLKTRKGRAREALVLVEGVRCVEEALAAGVKVRFVVQSPRLLEGEAGTALAGSVSERGLPVDLVEDQDLSWMAATEHPQGILLVCQEPKGELSALSGCAGGPILLLDAIQDPGNLGTLIRVARAFGVSTVVALDGSVDPWNAKAVRASSGAGFHLDVVRAKWSEVVPWLESGDVQLLVADADGRDVSAVEPTNSWALAVGNEGARLRAELME</sequence>
<keyword evidence="3" id="KW-0808">Transferase</keyword>
<dbReference type="GO" id="GO:0003723">
    <property type="term" value="F:RNA binding"/>
    <property type="evidence" value="ECO:0007669"/>
    <property type="project" value="InterPro"/>
</dbReference>
<dbReference type="InterPro" id="IPR029064">
    <property type="entry name" value="Ribosomal_eL30-like_sf"/>
</dbReference>
<dbReference type="GO" id="GO:0008173">
    <property type="term" value="F:RNA methyltransferase activity"/>
    <property type="evidence" value="ECO:0007669"/>
    <property type="project" value="InterPro"/>
</dbReference>
<dbReference type="InterPro" id="IPR029026">
    <property type="entry name" value="tRNA_m1G_MTases_N"/>
</dbReference>
<dbReference type="InterPro" id="IPR053888">
    <property type="entry name" value="MRM3-like_sub_bind"/>
</dbReference>
<reference evidence="5" key="1">
    <citation type="submission" date="2018-05" db="EMBL/GenBank/DDBJ databases">
        <authorList>
            <person name="Lanie J.A."/>
            <person name="Ng W.-L."/>
            <person name="Kazmierczak K.M."/>
            <person name="Andrzejewski T.M."/>
            <person name="Davidsen T.M."/>
            <person name="Wayne K.J."/>
            <person name="Tettelin H."/>
            <person name="Glass J.I."/>
            <person name="Rusch D."/>
            <person name="Podicherti R."/>
            <person name="Tsui H.-C.T."/>
            <person name="Winkler M.E."/>
        </authorList>
    </citation>
    <scope>NUCLEOTIDE SEQUENCE</scope>
</reference>
<dbReference type="InterPro" id="IPR051259">
    <property type="entry name" value="rRNA_Methyltransferase"/>
</dbReference>
<name>A0A383EF41_9ZZZZ</name>